<dbReference type="RefSeq" id="WP_199603496.1">
    <property type="nucleotide sequence ID" value="NZ_JAEHJZ010000066.1"/>
</dbReference>
<comment type="subcellular location">
    <subcellularLocation>
        <location evidence="1 7">Cell outer membrane</location>
        <topology evidence="1 7">Multi-pass membrane protein</topology>
    </subcellularLocation>
</comment>
<keyword evidence="10" id="KW-0675">Receptor</keyword>
<dbReference type="EMBL" id="JAEHJZ010000066">
    <property type="protein sequence ID" value="MBJ7883000.1"/>
    <property type="molecule type" value="Genomic_DNA"/>
</dbReference>
<dbReference type="FunFam" id="2.60.40.1120:FF:000003">
    <property type="entry name" value="Outer membrane protein Omp121"/>
    <property type="match status" value="1"/>
</dbReference>
<proteinExistence type="inferred from homology"/>
<gene>
    <name evidence="10" type="ORF">JEM65_20395</name>
</gene>
<dbReference type="NCBIfam" id="TIGR04057">
    <property type="entry name" value="SusC_RagA_signa"/>
    <property type="match status" value="1"/>
</dbReference>
<dbReference type="Gene3D" id="2.170.130.10">
    <property type="entry name" value="TonB-dependent receptor, plug domain"/>
    <property type="match status" value="1"/>
</dbReference>
<comment type="caution">
    <text evidence="10">The sequence shown here is derived from an EMBL/GenBank/DDBJ whole genome shotgun (WGS) entry which is preliminary data.</text>
</comment>
<dbReference type="InterPro" id="IPR023997">
    <property type="entry name" value="TonB-dep_OMP_SusC/RagA_CS"/>
</dbReference>
<comment type="similarity">
    <text evidence="7">Belongs to the TonB-dependent receptor family.</text>
</comment>
<keyword evidence="8" id="KW-0732">Signal</keyword>
<keyword evidence="3 7" id="KW-1134">Transmembrane beta strand</keyword>
<reference evidence="10 11" key="1">
    <citation type="submission" date="2020-09" db="EMBL/GenBank/DDBJ databases">
        <title>Draft genome of Gelidibacter salicanalis PAMC21136.</title>
        <authorList>
            <person name="Park H."/>
        </authorList>
    </citation>
    <scope>NUCLEOTIDE SEQUENCE [LARGE SCALE GENOMIC DNA]</scope>
    <source>
        <strain evidence="10 11">PAMC21136</strain>
    </source>
</reference>
<dbReference type="SUPFAM" id="SSF56935">
    <property type="entry name" value="Porins"/>
    <property type="match status" value="1"/>
</dbReference>
<evidence type="ECO:0000256" key="8">
    <source>
        <dbReference type="SAM" id="SignalP"/>
    </source>
</evidence>
<dbReference type="SUPFAM" id="SSF49464">
    <property type="entry name" value="Carboxypeptidase regulatory domain-like"/>
    <property type="match status" value="1"/>
</dbReference>
<keyword evidence="4 7" id="KW-0812">Transmembrane</keyword>
<dbReference type="InterPro" id="IPR008969">
    <property type="entry name" value="CarboxyPept-like_regulatory"/>
</dbReference>
<dbReference type="InterPro" id="IPR039426">
    <property type="entry name" value="TonB-dep_rcpt-like"/>
</dbReference>
<evidence type="ECO:0000256" key="7">
    <source>
        <dbReference type="PROSITE-ProRule" id="PRU01360"/>
    </source>
</evidence>
<dbReference type="Pfam" id="PF07715">
    <property type="entry name" value="Plug"/>
    <property type="match status" value="1"/>
</dbReference>
<dbReference type="NCBIfam" id="TIGR04056">
    <property type="entry name" value="OMP_RagA_SusC"/>
    <property type="match status" value="1"/>
</dbReference>
<feature type="domain" description="TonB-dependent receptor plug" evidence="9">
    <location>
        <begin position="127"/>
        <end position="233"/>
    </location>
</feature>
<protein>
    <submittedName>
        <fullName evidence="10">TonB-dependent receptor</fullName>
    </submittedName>
</protein>
<accession>A0A934L070</accession>
<dbReference type="InterPro" id="IPR037066">
    <property type="entry name" value="Plug_dom_sf"/>
</dbReference>
<dbReference type="Pfam" id="PF13715">
    <property type="entry name" value="CarbopepD_reg_2"/>
    <property type="match status" value="1"/>
</dbReference>
<evidence type="ECO:0000256" key="2">
    <source>
        <dbReference type="ARBA" id="ARBA00022448"/>
    </source>
</evidence>
<evidence type="ECO:0000256" key="3">
    <source>
        <dbReference type="ARBA" id="ARBA00022452"/>
    </source>
</evidence>
<dbReference type="Proteomes" id="UP000662373">
    <property type="component" value="Unassembled WGS sequence"/>
</dbReference>
<evidence type="ECO:0000256" key="1">
    <source>
        <dbReference type="ARBA" id="ARBA00004571"/>
    </source>
</evidence>
<sequence length="974" mass="104264">MKNQLKTNSNAPRTSGKFVFLILLCFSIFSMSALAQTKEITGTIKDDQGELLPGASVLEKGTSNGAVSDFDGNYAITVSQGAILVFSYVGYVATEVAVGSQTTINVTLKGDNSLDEIVLVGYGTAKKSDLTGAISSVGAKDFENQPLTRAEDALQSRTAGVNVSKNSGAPGGDIKIRIRGSNSITGNNQPLVVIDGIIGGDLSSLNTNDIQSIDVLKDASATAIYGSRGSNGVILVATKRGKAGVPQIHVNYFLSSSVVPKKYDLLSPQQFVDFAGAGAEIINGGADYQDEYFRTAITNNVQVTASGREGRVNYYLSGNLVSQDGIIINTDYQRYSLRSNISVDLTDKLTVGLNVYGSKEDSHNLIAGGTRGAQDVRGGVQAVLGWNPAVNFINPDGSYNIESNLGSILRNPIAVQRERDGNDVVNSLNANLNLSYDFTDQLNFTILAGSSQKSLNSEVYNGIPDGSANFPPNASYGSRRGEDYQLSNILTWNNDFGTTNLKLTGIYELQSSTSKSAGFSASQYSLSGNPDAYSFYLAELAENQRINANKSTSAIDSYVARAEVNFNQNLFLTATMRVDESSRFREGNRTGYFPSVSAAYNLGNLFLTDDSFVNSLKLRAGYGETGNQNVAPYSTFQELNTGLNFPFDGSSLDVGVGFGGLVDENLTWETTKQINVGVDFNLVKNRLNLSIDWYKKNTVDLLLEKPVLASNGGGTILTNIGEVENTGVDVTFSAAVVDSENFSWDSNLTMSFVDNKIVDLGGPDQIVTPAPFNPAGGSSNWFLLKVGEPLGNFYGYQYLGADENGAAQYSEDQGIIGNGTPTFTWGLNNTLNYKKWDLNFLLRGVHGYEVLNSTLGIIRLATGNITVPTSAEVLDPNSPTSGNNFINSTRNIEDGSFIRLSNLSLGYTLPSIKGFSDSVKIYVSGQNLFTITDYKGYDPEVSSVGVTSSDVTASFDAGALPNPRTVTFGVNIGF</sequence>
<dbReference type="Gene3D" id="2.60.40.1120">
    <property type="entry name" value="Carboxypeptidase-like, regulatory domain"/>
    <property type="match status" value="1"/>
</dbReference>
<dbReference type="GO" id="GO:0009279">
    <property type="term" value="C:cell outer membrane"/>
    <property type="evidence" value="ECO:0007669"/>
    <property type="project" value="UniProtKB-SubCell"/>
</dbReference>
<dbReference type="InterPro" id="IPR012910">
    <property type="entry name" value="Plug_dom"/>
</dbReference>
<evidence type="ECO:0000313" key="11">
    <source>
        <dbReference type="Proteomes" id="UP000662373"/>
    </source>
</evidence>
<organism evidence="10 11">
    <name type="scientific">Gelidibacter salicanalis</name>
    <dbReference type="NCBI Taxonomy" id="291193"/>
    <lineage>
        <taxon>Bacteria</taxon>
        <taxon>Pseudomonadati</taxon>
        <taxon>Bacteroidota</taxon>
        <taxon>Flavobacteriia</taxon>
        <taxon>Flavobacteriales</taxon>
        <taxon>Flavobacteriaceae</taxon>
        <taxon>Gelidibacter</taxon>
    </lineage>
</organism>
<evidence type="ECO:0000259" key="9">
    <source>
        <dbReference type="Pfam" id="PF07715"/>
    </source>
</evidence>
<feature type="signal peptide" evidence="8">
    <location>
        <begin position="1"/>
        <end position="35"/>
    </location>
</feature>
<dbReference type="PROSITE" id="PS52016">
    <property type="entry name" value="TONB_DEPENDENT_REC_3"/>
    <property type="match status" value="1"/>
</dbReference>
<evidence type="ECO:0000313" key="10">
    <source>
        <dbReference type="EMBL" id="MBJ7883000.1"/>
    </source>
</evidence>
<keyword evidence="5 7" id="KW-0472">Membrane</keyword>
<dbReference type="Gene3D" id="2.40.170.20">
    <property type="entry name" value="TonB-dependent receptor, beta-barrel domain"/>
    <property type="match status" value="1"/>
</dbReference>
<keyword evidence="2 7" id="KW-0813">Transport</keyword>
<dbReference type="InterPro" id="IPR023996">
    <property type="entry name" value="TonB-dep_OMP_SusC/RagA"/>
</dbReference>
<evidence type="ECO:0000256" key="5">
    <source>
        <dbReference type="ARBA" id="ARBA00023136"/>
    </source>
</evidence>
<dbReference type="InterPro" id="IPR036942">
    <property type="entry name" value="Beta-barrel_TonB_sf"/>
</dbReference>
<feature type="chain" id="PRO_5037344984" evidence="8">
    <location>
        <begin position="36"/>
        <end position="974"/>
    </location>
</feature>
<evidence type="ECO:0000256" key="6">
    <source>
        <dbReference type="ARBA" id="ARBA00023237"/>
    </source>
</evidence>
<name>A0A934L070_9FLAO</name>
<keyword evidence="6 7" id="KW-0998">Cell outer membrane</keyword>
<keyword evidence="11" id="KW-1185">Reference proteome</keyword>
<evidence type="ECO:0000256" key="4">
    <source>
        <dbReference type="ARBA" id="ARBA00022692"/>
    </source>
</evidence>
<dbReference type="AlphaFoldDB" id="A0A934L070"/>